<feature type="region of interest" description="Disordered" evidence="1">
    <location>
        <begin position="62"/>
        <end position="110"/>
    </location>
</feature>
<reference evidence="2 3" key="1">
    <citation type="submission" date="2019-03" db="EMBL/GenBank/DDBJ databases">
        <title>Sequencing the genomes of 1000 actinobacteria strains.</title>
        <authorList>
            <person name="Klenk H.-P."/>
        </authorList>
    </citation>
    <scope>NUCLEOTIDE SEQUENCE [LARGE SCALE GENOMIC DNA]</scope>
    <source>
        <strain evidence="2 3">DSM 44969</strain>
    </source>
</reference>
<evidence type="ECO:0000256" key="1">
    <source>
        <dbReference type="SAM" id="MobiDB-lite"/>
    </source>
</evidence>
<evidence type="ECO:0000313" key="2">
    <source>
        <dbReference type="EMBL" id="TCK21236.1"/>
    </source>
</evidence>
<evidence type="ECO:0000313" key="3">
    <source>
        <dbReference type="Proteomes" id="UP000295560"/>
    </source>
</evidence>
<accession>A0A4V2PHL5</accession>
<organism evidence="2 3">
    <name type="scientific">Pseudonocardia endophytica</name>
    <dbReference type="NCBI Taxonomy" id="401976"/>
    <lineage>
        <taxon>Bacteria</taxon>
        <taxon>Bacillati</taxon>
        <taxon>Actinomycetota</taxon>
        <taxon>Actinomycetes</taxon>
        <taxon>Pseudonocardiales</taxon>
        <taxon>Pseudonocardiaceae</taxon>
        <taxon>Pseudonocardia</taxon>
    </lineage>
</organism>
<gene>
    <name evidence="2" type="ORF">EV378_5216</name>
</gene>
<dbReference type="Proteomes" id="UP000295560">
    <property type="component" value="Unassembled WGS sequence"/>
</dbReference>
<protein>
    <submittedName>
        <fullName evidence="2">Uncharacterized protein DUF2795</fullName>
    </submittedName>
</protein>
<proteinExistence type="predicted"/>
<keyword evidence="3" id="KW-1185">Reference proteome</keyword>
<dbReference type="EMBL" id="SMFZ01000002">
    <property type="protein sequence ID" value="TCK21236.1"/>
    <property type="molecule type" value="Genomic_DNA"/>
</dbReference>
<name>A0A4V2PHL5_PSEEN</name>
<comment type="caution">
    <text evidence="2">The sequence shown here is derived from an EMBL/GenBank/DDBJ whole genome shotgun (WGS) entry which is preliminary data.</text>
</comment>
<dbReference type="Pfam" id="PF11387">
    <property type="entry name" value="DUF2795"/>
    <property type="match status" value="1"/>
</dbReference>
<dbReference type="InterPro" id="IPR021527">
    <property type="entry name" value="DUF2795"/>
</dbReference>
<sequence>MAPRTTAEAVTTALTDVDFPADRDALVSGAERNNADPDTVGAIRSVRPTSYESVRDVVAAVQITDEDRETEEQLRAQRRTQHTHPGLSESEKDVQPVNPIAEELGTNRKK</sequence>
<dbReference type="OrthoDB" id="5116616at2"/>
<dbReference type="AlphaFoldDB" id="A0A4V2PHL5"/>
<dbReference type="RefSeq" id="WP_132430008.1">
    <property type="nucleotide sequence ID" value="NZ_SMFZ01000002.1"/>
</dbReference>